<name>A0A4R8R208_COLTR</name>
<evidence type="ECO:0000256" key="3">
    <source>
        <dbReference type="SAM" id="SignalP"/>
    </source>
</evidence>
<gene>
    <name evidence="4" type="primary">cla</name>
    <name evidence="4" type="ORF">CTRI78_v008855</name>
</gene>
<keyword evidence="3" id="KW-0732">Signal</keyword>
<feature type="signal peptide" evidence="3">
    <location>
        <begin position="1"/>
        <end position="19"/>
    </location>
</feature>
<dbReference type="GO" id="GO:0003723">
    <property type="term" value="F:RNA binding"/>
    <property type="evidence" value="ECO:0007669"/>
    <property type="project" value="InterPro"/>
</dbReference>
<evidence type="ECO:0000313" key="4">
    <source>
        <dbReference type="EMBL" id="TDZ46867.1"/>
    </source>
</evidence>
<sequence>MHSTKILVLLAASAASVLAVAVPPSDQNLQARAATVTCKPKINLSTEKFVVNVDHAKAEAKKAGFTDGKSGYPHRFQNHDGIKWGVHNCDDKKNPLQEYPVYWQGYKKQTVWNKEVKVKEQESTPLRVVYANKKGSIIYCGAMTHSKVEKNNRGLDYFQKCD</sequence>
<evidence type="ECO:0000256" key="2">
    <source>
        <dbReference type="ARBA" id="ARBA00022801"/>
    </source>
</evidence>
<reference evidence="4 5" key="1">
    <citation type="submission" date="2018-12" db="EMBL/GenBank/DDBJ databases">
        <title>Genome sequence and assembly of Colletotrichum trifolii.</title>
        <authorList>
            <person name="Gan P."/>
            <person name="Shirasu K."/>
        </authorList>
    </citation>
    <scope>NUCLEOTIDE SEQUENCE [LARGE SCALE GENOMIC DNA]</scope>
    <source>
        <strain evidence="4 5">543-2</strain>
    </source>
</reference>
<dbReference type="SUPFAM" id="SSF53933">
    <property type="entry name" value="Microbial ribonucleases"/>
    <property type="match status" value="1"/>
</dbReference>
<dbReference type="Proteomes" id="UP000295703">
    <property type="component" value="Unassembled WGS sequence"/>
</dbReference>
<accession>A0A4R8R208</accession>
<organism evidence="4 5">
    <name type="scientific">Colletotrichum trifolii</name>
    <dbReference type="NCBI Taxonomy" id="5466"/>
    <lineage>
        <taxon>Eukaryota</taxon>
        <taxon>Fungi</taxon>
        <taxon>Dikarya</taxon>
        <taxon>Ascomycota</taxon>
        <taxon>Pezizomycotina</taxon>
        <taxon>Sordariomycetes</taxon>
        <taxon>Hypocreomycetidae</taxon>
        <taxon>Glomerellales</taxon>
        <taxon>Glomerellaceae</taxon>
        <taxon>Colletotrichum</taxon>
        <taxon>Colletotrichum orbiculare species complex</taxon>
    </lineage>
</organism>
<protein>
    <submittedName>
        <fullName evidence="4">Ribonuclease clavin</fullName>
    </submittedName>
</protein>
<dbReference type="Gene3D" id="3.10.450.30">
    <property type="entry name" value="Microbial ribonucleases"/>
    <property type="match status" value="1"/>
</dbReference>
<dbReference type="GO" id="GO:0004521">
    <property type="term" value="F:RNA endonuclease activity"/>
    <property type="evidence" value="ECO:0007669"/>
    <property type="project" value="InterPro"/>
</dbReference>
<dbReference type="GO" id="GO:0016787">
    <property type="term" value="F:hydrolase activity"/>
    <property type="evidence" value="ECO:0007669"/>
    <property type="project" value="UniProtKB-KW"/>
</dbReference>
<dbReference type="InterPro" id="IPR016191">
    <property type="entry name" value="Ribonuclease/ribotoxin"/>
</dbReference>
<feature type="chain" id="PRO_5020448423" evidence="3">
    <location>
        <begin position="20"/>
        <end position="162"/>
    </location>
</feature>
<proteinExistence type="predicted"/>
<keyword evidence="1" id="KW-0540">Nuclease</keyword>
<evidence type="ECO:0000256" key="1">
    <source>
        <dbReference type="ARBA" id="ARBA00022722"/>
    </source>
</evidence>
<dbReference type="EMBL" id="RYZW01000112">
    <property type="protein sequence ID" value="TDZ46867.1"/>
    <property type="molecule type" value="Genomic_DNA"/>
</dbReference>
<keyword evidence="2" id="KW-0378">Hydrolase</keyword>
<dbReference type="AlphaFoldDB" id="A0A4R8R208"/>
<keyword evidence="5" id="KW-1185">Reference proteome</keyword>
<dbReference type="Pfam" id="PF00545">
    <property type="entry name" value="Ribonuclease"/>
    <property type="match status" value="1"/>
</dbReference>
<comment type="caution">
    <text evidence="4">The sequence shown here is derived from an EMBL/GenBank/DDBJ whole genome shotgun (WGS) entry which is preliminary data.</text>
</comment>
<evidence type="ECO:0000313" key="5">
    <source>
        <dbReference type="Proteomes" id="UP000295703"/>
    </source>
</evidence>
<dbReference type="InterPro" id="IPR000026">
    <property type="entry name" value="N1-like"/>
</dbReference>